<protein>
    <submittedName>
        <fullName evidence="3">Protein of uncharacterized function (DUF3847)</fullName>
    </submittedName>
</protein>
<gene>
    <name evidence="3" type="ORF">NCTC12360_00953</name>
    <name evidence="2" type="ORF">P7E30_13490</name>
</gene>
<dbReference type="Proteomes" id="UP000254807">
    <property type="component" value="Unassembled WGS sequence"/>
</dbReference>
<name>A0A376H050_ENTGA</name>
<dbReference type="Proteomes" id="UP001183682">
    <property type="component" value="Unassembled WGS sequence"/>
</dbReference>
<reference evidence="2" key="2">
    <citation type="submission" date="2023-03" db="EMBL/GenBank/DDBJ databases">
        <authorList>
            <person name="Shen W."/>
            <person name="Cai J."/>
        </authorList>
    </citation>
    <scope>NUCLEOTIDE SEQUENCE</scope>
    <source>
        <strain evidence="2">K69-2</strain>
    </source>
</reference>
<dbReference type="AlphaFoldDB" id="A0A376H050"/>
<dbReference type="EMBL" id="JARPZN010000011">
    <property type="protein sequence ID" value="MDT2691186.1"/>
    <property type="molecule type" value="Genomic_DNA"/>
</dbReference>
<keyword evidence="4" id="KW-1185">Reference proteome</keyword>
<dbReference type="RefSeq" id="WP_010709813.1">
    <property type="nucleotide sequence ID" value="NZ_JARPZN010000011.1"/>
</dbReference>
<dbReference type="OrthoDB" id="2065751at2"/>
<accession>A0A376H050</accession>
<dbReference type="EMBL" id="UFYW01000001">
    <property type="protein sequence ID" value="STD82524.1"/>
    <property type="molecule type" value="Genomic_DNA"/>
</dbReference>
<evidence type="ECO:0000313" key="4">
    <source>
        <dbReference type="Proteomes" id="UP000254807"/>
    </source>
</evidence>
<evidence type="ECO:0000313" key="2">
    <source>
        <dbReference type="EMBL" id="MDT2691186.1"/>
    </source>
</evidence>
<organism evidence="3 4">
    <name type="scientific">Enterococcus gallinarum</name>
    <dbReference type="NCBI Taxonomy" id="1353"/>
    <lineage>
        <taxon>Bacteria</taxon>
        <taxon>Bacillati</taxon>
        <taxon>Bacillota</taxon>
        <taxon>Bacilli</taxon>
        <taxon>Lactobacillales</taxon>
        <taxon>Enterococcaceae</taxon>
        <taxon>Enterococcus</taxon>
    </lineage>
</organism>
<sequence length="96" mass="11514">MKKRYENILLLEEQIQKLKIQQQLLKNQSIESMERKKRTHRLIQKGALLEKYFDLSHLSVEETEKVLKIFSSYVRGNLPQRFQKEKGGEKIRNEGK</sequence>
<evidence type="ECO:0000256" key="1">
    <source>
        <dbReference type="SAM" id="Coils"/>
    </source>
</evidence>
<evidence type="ECO:0000313" key="3">
    <source>
        <dbReference type="EMBL" id="STD82524.1"/>
    </source>
</evidence>
<reference evidence="3 4" key="1">
    <citation type="submission" date="2018-06" db="EMBL/GenBank/DDBJ databases">
        <authorList>
            <consortium name="Pathogen Informatics"/>
            <person name="Doyle S."/>
        </authorList>
    </citation>
    <scope>NUCLEOTIDE SEQUENCE [LARGE SCALE GENOMIC DNA]</scope>
    <source>
        <strain evidence="3 4">NCTC12360</strain>
    </source>
</reference>
<proteinExistence type="predicted"/>
<feature type="coiled-coil region" evidence="1">
    <location>
        <begin position="1"/>
        <end position="31"/>
    </location>
</feature>
<keyword evidence="1" id="KW-0175">Coiled coil</keyword>